<dbReference type="RefSeq" id="XP_013078622.2">
    <property type="nucleotide sequence ID" value="XM_013223168.2"/>
</dbReference>
<dbReference type="EnsemblMetazoa" id="BGLB036327-RE">
    <property type="protein sequence ID" value="BGLB036327-PE"/>
    <property type="gene ID" value="BGLB036327"/>
</dbReference>
<dbReference type="AlphaFoldDB" id="A0A2C9LY40"/>
<dbReference type="Proteomes" id="UP000076420">
    <property type="component" value="Unassembled WGS sequence"/>
</dbReference>
<gene>
    <name evidence="2" type="primary">106064574</name>
</gene>
<dbReference type="RefSeq" id="XP_013078627.2">
    <property type="nucleotide sequence ID" value="XM_013223173.2"/>
</dbReference>
<sequence length="149" mass="17001">MLSNETITVDNCLPVASLSDSQCHNNVLFNCETFFRQKLNTDLYYFQENIPSMLSEHQTHSKQLLYTADTAVFPISELEPKRISGIYVSDLDEVDEEALAYEDNFFVNNCFTDEKQPLEAKSRLMIELLSLSCQLTALLNLPKFSATET</sequence>
<evidence type="ECO:0000313" key="1">
    <source>
        <dbReference type="EnsemblMetazoa" id="BGLB036327-PC"/>
    </source>
</evidence>
<reference evidence="1" key="1">
    <citation type="journal article" date="2004" name="J. Parasitol.">
        <title>The mitochondrial genome of Biomphalaria glabrata (Gastropoda: Basommatophora), intermediate host of Schistosoma mansoni.</title>
        <authorList>
            <person name="DeJong R.J."/>
            <person name="Emery A.M."/>
            <person name="Adema C.M."/>
        </authorList>
    </citation>
    <scope>NUCLEOTIDE SEQUENCE</scope>
    <source>
        <strain evidence="1">BB02</strain>
    </source>
</reference>
<dbReference type="RefSeq" id="XP_013078624.2">
    <property type="nucleotide sequence ID" value="XM_013223170.2"/>
</dbReference>
<dbReference type="EnsemblMetazoa" id="BGLB036327-RC">
    <property type="protein sequence ID" value="BGLB036327-PC"/>
    <property type="gene ID" value="BGLB036327"/>
</dbReference>
<dbReference type="VEuPathDB" id="VectorBase:BGLB036327"/>
<dbReference type="RefSeq" id="XP_013078623.2">
    <property type="nucleotide sequence ID" value="XM_013223169.2"/>
</dbReference>
<dbReference type="KEGG" id="bgt:106064574"/>
<dbReference type="EnsemblMetazoa" id="BGLB036327-RB">
    <property type="protein sequence ID" value="BGLB036327-PB"/>
    <property type="gene ID" value="BGLB036327"/>
</dbReference>
<dbReference type="RefSeq" id="XP_013078625.2">
    <property type="nucleotide sequence ID" value="XM_013223171.2"/>
</dbReference>
<dbReference type="EnsemblMetazoa" id="BGLB036327-RG">
    <property type="protein sequence ID" value="BGLB036327-PG"/>
    <property type="gene ID" value="BGLB036327"/>
</dbReference>
<protein>
    <submittedName>
        <fullName evidence="2">Uncharacterized protein</fullName>
    </submittedName>
</protein>
<dbReference type="VEuPathDB" id="VectorBase:BGLAX_027060"/>
<evidence type="ECO:0000313" key="3">
    <source>
        <dbReference type="Proteomes" id="UP000076420"/>
    </source>
</evidence>
<dbReference type="EnsemblMetazoa" id="BGLB036327-RD">
    <property type="protein sequence ID" value="BGLB036327-PD"/>
    <property type="gene ID" value="BGLB036327"/>
</dbReference>
<name>A0A2C9LY40_BIOGL</name>
<evidence type="ECO:0000313" key="2">
    <source>
        <dbReference type="EnsemblMetazoa" id="BGLB036327-PH"/>
    </source>
</evidence>
<reference evidence="1" key="2">
    <citation type="submission" date="2013-03" db="EMBL/GenBank/DDBJ databases">
        <title>Sequence assembly of the Biomphalaria glabrata genome version 4.3.</title>
        <authorList>
            <person name="Warren W."/>
            <person name="Wilson R.K."/>
            <person name="Hillier L.W."/>
            <person name="Minx P."/>
        </authorList>
    </citation>
    <scope>NUCLEOTIDE SEQUENCE</scope>
    <source>
        <strain evidence="1">BB02</strain>
    </source>
</reference>
<organism evidence="2 3">
    <name type="scientific">Biomphalaria glabrata</name>
    <name type="common">Bloodfluke planorb</name>
    <name type="synonym">Freshwater snail</name>
    <dbReference type="NCBI Taxonomy" id="6526"/>
    <lineage>
        <taxon>Eukaryota</taxon>
        <taxon>Metazoa</taxon>
        <taxon>Spiralia</taxon>
        <taxon>Lophotrochozoa</taxon>
        <taxon>Mollusca</taxon>
        <taxon>Gastropoda</taxon>
        <taxon>Heterobranchia</taxon>
        <taxon>Euthyneura</taxon>
        <taxon>Panpulmonata</taxon>
        <taxon>Hygrophila</taxon>
        <taxon>Lymnaeoidea</taxon>
        <taxon>Planorbidae</taxon>
        <taxon>Biomphalaria</taxon>
    </lineage>
</organism>
<dbReference type="EnsemblMetazoa" id="BGLB036327-RF">
    <property type="protein sequence ID" value="BGLB036327-PF"/>
    <property type="gene ID" value="BGLB036327"/>
</dbReference>
<proteinExistence type="predicted"/>
<dbReference type="EnsemblMetazoa" id="BGLB036327-RH">
    <property type="protein sequence ID" value="BGLB036327-PH"/>
    <property type="gene ID" value="BGLB036327"/>
</dbReference>
<dbReference type="OrthoDB" id="10296167at2759"/>
<reference evidence="2" key="3">
    <citation type="submission" date="2020-05" db="UniProtKB">
        <authorList>
            <consortium name="EnsemblMetazoa"/>
        </authorList>
    </citation>
    <scope>IDENTIFICATION</scope>
    <source>
        <strain evidence="2">BB02</strain>
    </source>
</reference>
<accession>A0A2C9LY40</accession>